<dbReference type="GO" id="GO:0005524">
    <property type="term" value="F:ATP binding"/>
    <property type="evidence" value="ECO:0007669"/>
    <property type="project" value="InterPro"/>
</dbReference>
<evidence type="ECO:0000259" key="2">
    <source>
        <dbReference type="Pfam" id="PF19778"/>
    </source>
</evidence>
<evidence type="ECO:0000313" key="4">
    <source>
        <dbReference type="Proteomes" id="UP001212327"/>
    </source>
</evidence>
<dbReference type="InterPro" id="IPR027417">
    <property type="entry name" value="P-loop_NTPase"/>
</dbReference>
<accession>A0AAW6A7E6</accession>
<dbReference type="Pfam" id="PF04851">
    <property type="entry name" value="ResIII"/>
    <property type="match status" value="1"/>
</dbReference>
<dbReference type="RefSeq" id="WP_272029160.1">
    <property type="nucleotide sequence ID" value="NZ_JAQLSF010000001.1"/>
</dbReference>
<keyword evidence="3" id="KW-0347">Helicase</keyword>
<dbReference type="GO" id="GO:0015668">
    <property type="term" value="F:type III site-specific deoxyribonuclease activity"/>
    <property type="evidence" value="ECO:0007669"/>
    <property type="project" value="InterPro"/>
</dbReference>
<gene>
    <name evidence="3" type="ORF">PGA78_12720</name>
</gene>
<organism evidence="3 4">
    <name type="scientific">Lacticaseibacillus paracasei</name>
    <name type="common">Lactobacillus paracasei</name>
    <dbReference type="NCBI Taxonomy" id="1597"/>
    <lineage>
        <taxon>Bacteria</taxon>
        <taxon>Bacillati</taxon>
        <taxon>Bacillota</taxon>
        <taxon>Bacilli</taxon>
        <taxon>Lactobacillales</taxon>
        <taxon>Lactobacillaceae</taxon>
        <taxon>Lacticaseibacillus</taxon>
    </lineage>
</organism>
<keyword evidence="3" id="KW-0378">Hydrolase</keyword>
<dbReference type="EMBL" id="JAQLSF010000001">
    <property type="protein sequence ID" value="MDB1565601.1"/>
    <property type="molecule type" value="Genomic_DNA"/>
</dbReference>
<keyword evidence="3" id="KW-0067">ATP-binding</keyword>
<evidence type="ECO:0000313" key="3">
    <source>
        <dbReference type="EMBL" id="MDB1565601.1"/>
    </source>
</evidence>
<dbReference type="Gene3D" id="3.40.50.300">
    <property type="entry name" value="P-loop containing nucleotide triphosphate hydrolases"/>
    <property type="match status" value="1"/>
</dbReference>
<evidence type="ECO:0000259" key="1">
    <source>
        <dbReference type="Pfam" id="PF04851"/>
    </source>
</evidence>
<dbReference type="InterPro" id="IPR045572">
    <property type="entry name" value="RE_endonuc_C"/>
</dbReference>
<comment type="caution">
    <text evidence="3">The sequence shown here is derived from an EMBL/GenBank/DDBJ whole genome shotgun (WGS) entry which is preliminary data.</text>
</comment>
<dbReference type="Pfam" id="PF19778">
    <property type="entry name" value="RE_endonuc"/>
    <property type="match status" value="1"/>
</dbReference>
<protein>
    <submittedName>
        <fullName evidence="3">DEAD/DEAH box helicase family protein</fullName>
    </submittedName>
</protein>
<dbReference type="Proteomes" id="UP001212327">
    <property type="component" value="Unassembled WGS sequence"/>
</dbReference>
<reference evidence="3 4" key="1">
    <citation type="submission" date="2023-01" db="EMBL/GenBank/DDBJ databases">
        <title>Complete genome sequence of Lacticaseibacillus paracasei SRCM217440 isolated from Makgeolli.</title>
        <authorList>
            <person name="Yang H.-G."/>
            <person name="Jeong S.-J."/>
            <person name="Ha G.-S."/>
            <person name="Yang H.-J."/>
            <person name="Jeong D.-Y."/>
        </authorList>
    </citation>
    <scope>NUCLEOTIDE SEQUENCE [LARGE SCALE GENOMIC DNA]</scope>
    <source>
        <strain evidence="3 4">SRCM217440</strain>
    </source>
</reference>
<dbReference type="AlphaFoldDB" id="A0AAW6A7E6"/>
<name>A0AAW6A7E6_LACPA</name>
<dbReference type="SUPFAM" id="SSF52540">
    <property type="entry name" value="P-loop containing nucleoside triphosphate hydrolases"/>
    <property type="match status" value="2"/>
</dbReference>
<dbReference type="InterPro" id="IPR006935">
    <property type="entry name" value="Helicase/UvrB_N"/>
</dbReference>
<dbReference type="GO" id="GO:0004386">
    <property type="term" value="F:helicase activity"/>
    <property type="evidence" value="ECO:0007669"/>
    <property type="project" value="UniProtKB-KW"/>
</dbReference>
<proteinExistence type="predicted"/>
<feature type="domain" description="Helicase/UvrB N-terminal" evidence="1">
    <location>
        <begin position="70"/>
        <end position="250"/>
    </location>
</feature>
<sequence length="993" mass="112123">MKIKFDELEYQLQAVQAATLLFKGQTVRQANFTLSNSNAQGTFFSEDGVGVGNSVNITRAELIKNMQQIQISNGIAPDDELTGENKQFPSFNIEMETGTGKTLVYLKTILELNKQYGFLKFVIVVPSVAIREGVQKSIEITRGYLSSQYNGAIYDSFVYSSNDLNRVREFASSSNIQIMITTIQAFNKDTNVMNQENDKLGGDRPIDFLAQTRPILIIDEPQSVDGTPNAKAAINRLNPSIGFRYSATHKESYPTIYRLGPVEAYDQQLVKQIEVAGVQMDEDGNRAYLRLVSTSNKKGAISARIEVYKKTKQDADKAIITVKKDTDIASKTKLQTYSKVGFITDIDTTPGAETVYFSGQPSEITLASSNAEDEALKRDQIKQTIQEHLEKELRFQKAKIPVKVLSLFFLDKVENYREYHDDGTIGLGKYAKIFEEEYNALIHSQKFSGLRDAKVPVSEVHDGYFSRDGKKRFKNTRGDTAADESTYSMIMKDKEGLLTAYDPNAGAVASVNKLRFVFSHSALREGWDNPNIFQICTLADTKDTKDTMTKRQKVGRGLRIAVDQSGRRIPGFEVNTLTVMANESYKDFAETLQKEYADDGVKFGVFGPDTFATIVLSKDEFTGEQEVLGKKRSKALVQALTDDGFLNTAHKATDKLRSAIKNKQIELPEEYAPFEAPVLAIAEKHIKSLEIRNRADRHEVDVNKEALSDDFLALWDRIKEKTTYRVYFDTEALIDRAVKKLNDITTHKGNFTYSKALIQNTAAGMEVHDPHERRLSSSDQTPYELPDILTFLQNETQLTRRTLAKILNGVDSLAAFEANPQSYMTQAAKLINWEKRQLMVDGIEYRKTGDEYEQRLFTTETLYAYLDHDGQEGNAVAVDGGKTVYNYIVTDSDTEKQFARDCEQDDNVRFYIKMPDWFKVKTPLGTYNPDWAILYEEDAGTRLYFVADTKANPDEEALRGHERLQLRSGKAHFEALDTGVTFKVLRDERGLAR</sequence>
<feature type="domain" description="Type III restriction enzyme C-terminal endonuclease" evidence="2">
    <location>
        <begin position="882"/>
        <end position="986"/>
    </location>
</feature>
<keyword evidence="3" id="KW-0547">Nucleotide-binding</keyword>
<dbReference type="GO" id="GO:0003677">
    <property type="term" value="F:DNA binding"/>
    <property type="evidence" value="ECO:0007669"/>
    <property type="project" value="InterPro"/>
</dbReference>